<dbReference type="AlphaFoldDB" id="U4LG58"/>
<dbReference type="STRING" id="1076935.U4LG58"/>
<protein>
    <submittedName>
        <fullName evidence="4">Similar to Uncharacterized monooxygenase Mb0916 acc. no. P64746</fullName>
    </submittedName>
</protein>
<dbReference type="Gene3D" id="3.50.50.60">
    <property type="entry name" value="FAD/NAD(P)-binding domain"/>
    <property type="match status" value="1"/>
</dbReference>
<dbReference type="EMBL" id="HF935534">
    <property type="protein sequence ID" value="CCX31099.1"/>
    <property type="molecule type" value="Genomic_DNA"/>
</dbReference>
<dbReference type="OMA" id="SEKWIIP"/>
<reference evidence="4 5" key="1">
    <citation type="journal article" date="2013" name="PLoS Genet.">
        <title>The genome and development-dependent transcriptomes of Pyronema confluens: a window into fungal evolution.</title>
        <authorList>
            <person name="Traeger S."/>
            <person name="Altegoer F."/>
            <person name="Freitag M."/>
            <person name="Gabaldon T."/>
            <person name="Kempken F."/>
            <person name="Kumar A."/>
            <person name="Marcet-Houben M."/>
            <person name="Poggeler S."/>
            <person name="Stajich J.E."/>
            <person name="Nowrousian M."/>
        </authorList>
    </citation>
    <scope>NUCLEOTIDE SEQUENCE [LARGE SCALE GENOMIC DNA]</scope>
    <source>
        <strain evidence="5">CBS 100304</strain>
        <tissue evidence="4">Vegetative mycelium</tissue>
    </source>
</reference>
<dbReference type="InterPro" id="IPR036188">
    <property type="entry name" value="FAD/NAD-bd_sf"/>
</dbReference>
<keyword evidence="3" id="KW-0560">Oxidoreductase</keyword>
<keyword evidence="4" id="KW-0503">Monooxygenase</keyword>
<accession>U4LG58</accession>
<sequence>MFDPLAFLTSLPSSLLFRIYTSSQRIITHLFSPKPPPSTAYSDGPKIAIIGAGLTGISAAAHCVSHDSNVVIFEQTSNIGGIWARVNSSSGLQIHSIMYRFHPSVSYNKEYPKRDAILEQIKGVWERYGLQKKTRFGIKVRKVRKGYSGWIINDDPGLGIFDGVIAAVGTCGEPKIPPVKGMEDFSGTKVHSEHLEGIDVAGKNVAVIGGSASAVEVLEYAAAHGAKKVHILSRSDKWIIPRNPVIDILLSCNVFGAELYASIIPEFLLRKFFYRDLEDLAPAKKQGLWEGTPIVNSQVLEQIRQGKAKWLRGDIEHVSKKGMHYNLRAKGVPEGGPGHSMFVPADVIIYATGYTRPSLGFLPDDCFDPPPPNWYLQTFPPGHVDLCAENCTYVNAIGTVGHFHIGVYTRLLLMFLTDPLTRPPEGAMRFWVKFTGALKSRAPTKAFDFFTYAELCWWFLECIVVNPFRWKWAPFVLLGWGGLRPANIVRKEKRYGSGRLEVGPW</sequence>
<dbReference type="PANTHER" id="PTHR23023">
    <property type="entry name" value="DIMETHYLANILINE MONOOXYGENASE"/>
    <property type="match status" value="1"/>
</dbReference>
<evidence type="ECO:0000256" key="2">
    <source>
        <dbReference type="ARBA" id="ARBA00022827"/>
    </source>
</evidence>
<dbReference type="GO" id="GO:0004497">
    <property type="term" value="F:monooxygenase activity"/>
    <property type="evidence" value="ECO:0007669"/>
    <property type="project" value="UniProtKB-KW"/>
</dbReference>
<dbReference type="PRINTS" id="PR00419">
    <property type="entry name" value="ADXRDTASE"/>
</dbReference>
<evidence type="ECO:0000313" key="4">
    <source>
        <dbReference type="EMBL" id="CCX31099.1"/>
    </source>
</evidence>
<dbReference type="SUPFAM" id="SSF51905">
    <property type="entry name" value="FAD/NAD(P)-binding domain"/>
    <property type="match status" value="1"/>
</dbReference>
<evidence type="ECO:0000256" key="1">
    <source>
        <dbReference type="ARBA" id="ARBA00022630"/>
    </source>
</evidence>
<dbReference type="Proteomes" id="UP000018144">
    <property type="component" value="Unassembled WGS sequence"/>
</dbReference>
<name>U4LG58_PYROM</name>
<keyword evidence="2" id="KW-0274">FAD</keyword>
<dbReference type="eggNOG" id="KOG1399">
    <property type="taxonomic scope" value="Eukaryota"/>
</dbReference>
<keyword evidence="5" id="KW-1185">Reference proteome</keyword>
<evidence type="ECO:0000256" key="3">
    <source>
        <dbReference type="ARBA" id="ARBA00023002"/>
    </source>
</evidence>
<dbReference type="InterPro" id="IPR050346">
    <property type="entry name" value="FMO-like"/>
</dbReference>
<evidence type="ECO:0000313" key="5">
    <source>
        <dbReference type="Proteomes" id="UP000018144"/>
    </source>
</evidence>
<organism evidence="4 5">
    <name type="scientific">Pyronema omphalodes (strain CBS 100304)</name>
    <name type="common">Pyronema confluens</name>
    <dbReference type="NCBI Taxonomy" id="1076935"/>
    <lineage>
        <taxon>Eukaryota</taxon>
        <taxon>Fungi</taxon>
        <taxon>Dikarya</taxon>
        <taxon>Ascomycota</taxon>
        <taxon>Pezizomycotina</taxon>
        <taxon>Pezizomycetes</taxon>
        <taxon>Pezizales</taxon>
        <taxon>Pyronemataceae</taxon>
        <taxon>Pyronema</taxon>
    </lineage>
</organism>
<gene>
    <name evidence="4" type="ORF">PCON_09927</name>
</gene>
<keyword evidence="1" id="KW-0285">Flavoprotein</keyword>
<dbReference type="OrthoDB" id="66881at2759"/>
<dbReference type="Pfam" id="PF13738">
    <property type="entry name" value="Pyr_redox_3"/>
    <property type="match status" value="1"/>
</dbReference>
<proteinExistence type="predicted"/>